<dbReference type="Proteomes" id="UP000373269">
    <property type="component" value="Plasmid unnamed"/>
</dbReference>
<gene>
    <name evidence="1" type="ORF">GDS87_24600</name>
</gene>
<geneLocation type="plasmid" evidence="1 2">
    <name>unnamed</name>
</geneLocation>
<organism evidence="1 2">
    <name type="scientific">Lysinibacillus pakistanensis</name>
    <dbReference type="NCBI Taxonomy" id="759811"/>
    <lineage>
        <taxon>Bacteria</taxon>
        <taxon>Bacillati</taxon>
        <taxon>Bacillota</taxon>
        <taxon>Bacilli</taxon>
        <taxon>Bacillales</taxon>
        <taxon>Bacillaceae</taxon>
        <taxon>Lysinibacillus</taxon>
    </lineage>
</organism>
<protein>
    <submittedName>
        <fullName evidence="1">Uncharacterized protein</fullName>
    </submittedName>
</protein>
<keyword evidence="1" id="KW-0614">Plasmid</keyword>
<name>A0ABX6DKI2_9BACI</name>
<dbReference type="EMBL" id="CP045836">
    <property type="protein sequence ID" value="QGG54103.1"/>
    <property type="molecule type" value="Genomic_DNA"/>
</dbReference>
<evidence type="ECO:0000313" key="1">
    <source>
        <dbReference type="EMBL" id="QGG54103.1"/>
    </source>
</evidence>
<sequence length="174" mass="18979">MATDTRVKVRSPYIVEISGVAGDATKVELFLWNDPGSVPSNPNYILEKPIPSTAIGKASYDISPFVREFIEHDTYSEVVVQTAAPVGEYCYCNVKSYKNGVLQTGGGSYTEELICFDGYGYFTEGQNPQQLPVLLDEGTYLISDTLNPGGIFFTTIGTVGTWSVLYTGETTGER</sequence>
<reference evidence="1 2" key="1">
    <citation type="submission" date="2019-11" db="EMBL/GenBank/DDBJ databases">
        <title>Whole Genome Sequencing and Comparative Genomic Analyses of Lysinibacillus pakistanensis LZH-9, a Halotolerant Strain with Excellent COD Removal Capability.</title>
        <authorList>
            <person name="Zhou H."/>
        </authorList>
    </citation>
    <scope>NUCLEOTIDE SEQUENCE [LARGE SCALE GENOMIC DNA]</scope>
    <source>
        <strain evidence="1 2">LZH-9</strain>
        <plasmid evidence="1 2">unnamed</plasmid>
    </source>
</reference>
<dbReference type="RefSeq" id="WP_369596009.1">
    <property type="nucleotide sequence ID" value="NZ_CP045836.1"/>
</dbReference>
<proteinExistence type="predicted"/>
<keyword evidence="2" id="KW-1185">Reference proteome</keyword>
<accession>A0ABX6DKI2</accession>
<evidence type="ECO:0000313" key="2">
    <source>
        <dbReference type="Proteomes" id="UP000373269"/>
    </source>
</evidence>